<organism evidence="1 2">
    <name type="scientific">Jimgerdemannia flammicorona</name>
    <dbReference type="NCBI Taxonomy" id="994334"/>
    <lineage>
        <taxon>Eukaryota</taxon>
        <taxon>Fungi</taxon>
        <taxon>Fungi incertae sedis</taxon>
        <taxon>Mucoromycota</taxon>
        <taxon>Mucoromycotina</taxon>
        <taxon>Endogonomycetes</taxon>
        <taxon>Endogonales</taxon>
        <taxon>Endogonaceae</taxon>
        <taxon>Jimgerdemannia</taxon>
    </lineage>
</organism>
<comment type="caution">
    <text evidence="1">The sequence shown here is derived from an EMBL/GenBank/DDBJ whole genome shotgun (WGS) entry which is preliminary data.</text>
</comment>
<evidence type="ECO:0000313" key="2">
    <source>
        <dbReference type="Proteomes" id="UP000274822"/>
    </source>
</evidence>
<protein>
    <submittedName>
        <fullName evidence="1">Uncharacterized protein</fullName>
    </submittedName>
</protein>
<proteinExistence type="predicted"/>
<evidence type="ECO:0000313" key="1">
    <source>
        <dbReference type="EMBL" id="RUS35499.1"/>
    </source>
</evidence>
<gene>
    <name evidence="1" type="ORF">BC938DRAFT_482256</name>
</gene>
<name>A0A433R0C2_9FUNG</name>
<dbReference type="AlphaFoldDB" id="A0A433R0C2"/>
<reference evidence="1 2" key="1">
    <citation type="journal article" date="2018" name="New Phytol.">
        <title>Phylogenomics of Endogonaceae and evolution of mycorrhizas within Mucoromycota.</title>
        <authorList>
            <person name="Chang Y."/>
            <person name="Desiro A."/>
            <person name="Na H."/>
            <person name="Sandor L."/>
            <person name="Lipzen A."/>
            <person name="Clum A."/>
            <person name="Barry K."/>
            <person name="Grigoriev I.V."/>
            <person name="Martin F.M."/>
            <person name="Stajich J.E."/>
            <person name="Smith M.E."/>
            <person name="Bonito G."/>
            <person name="Spatafora J.W."/>
        </authorList>
    </citation>
    <scope>NUCLEOTIDE SEQUENCE [LARGE SCALE GENOMIC DNA]</scope>
    <source>
        <strain evidence="1 2">AD002</strain>
    </source>
</reference>
<accession>A0A433R0C2</accession>
<sequence length="64" mass="7893">MMLLIYRFRQFHFLPKRWRQLLGESFRSPQCLLSRLRTGANLAPVDEDLIRIYIFWPSFHNKLR</sequence>
<dbReference type="EMBL" id="RBNJ01000071">
    <property type="protein sequence ID" value="RUS35499.1"/>
    <property type="molecule type" value="Genomic_DNA"/>
</dbReference>
<keyword evidence="2" id="KW-1185">Reference proteome</keyword>
<dbReference type="Proteomes" id="UP000274822">
    <property type="component" value="Unassembled WGS sequence"/>
</dbReference>